<comment type="subunit">
    <text evidence="4">Component of the ESCRT-0 complex composed of HSE1 and VPS27.</text>
</comment>
<gene>
    <name evidence="16" type="ORF">D0862_13757</name>
</gene>
<evidence type="ECO:0000313" key="16">
    <source>
        <dbReference type="EMBL" id="RMY76385.1"/>
    </source>
</evidence>
<feature type="compositionally biased region" description="Low complexity" evidence="13">
    <location>
        <begin position="374"/>
        <end position="386"/>
    </location>
</feature>
<dbReference type="SUPFAM" id="SSF57903">
    <property type="entry name" value="FYVE/PHD zinc finger"/>
    <property type="match status" value="1"/>
</dbReference>
<dbReference type="AlphaFoldDB" id="A0A3M7EIE8"/>
<keyword evidence="8" id="KW-0967">Endosome</keyword>
<keyword evidence="11" id="KW-0472">Membrane</keyword>
<dbReference type="CDD" id="cd21385">
    <property type="entry name" value="GAT_Vps27"/>
    <property type="match status" value="1"/>
</dbReference>
<organism evidence="16 17">
    <name type="scientific">Hortaea werneckii</name>
    <name type="common">Black yeast</name>
    <name type="synonym">Cladosporium werneckii</name>
    <dbReference type="NCBI Taxonomy" id="91943"/>
    <lineage>
        <taxon>Eukaryota</taxon>
        <taxon>Fungi</taxon>
        <taxon>Dikarya</taxon>
        <taxon>Ascomycota</taxon>
        <taxon>Pezizomycotina</taxon>
        <taxon>Dothideomycetes</taxon>
        <taxon>Dothideomycetidae</taxon>
        <taxon>Mycosphaerellales</taxon>
        <taxon>Teratosphaeriaceae</taxon>
        <taxon>Hortaea</taxon>
    </lineage>
</organism>
<feature type="compositionally biased region" description="Polar residues" evidence="13">
    <location>
        <begin position="319"/>
        <end position="332"/>
    </location>
</feature>
<comment type="subcellular location">
    <subcellularLocation>
        <location evidence="2">Endosome membrane</location>
        <topology evidence="2">Peripheral membrane protein</topology>
        <orientation evidence="2">Cytoplasmic side</orientation>
    </subcellularLocation>
</comment>
<keyword evidence="6" id="KW-0479">Metal-binding</keyword>
<dbReference type="PROSITE" id="PS50178">
    <property type="entry name" value="ZF_FYVE"/>
    <property type="match status" value="1"/>
</dbReference>
<dbReference type="GO" id="GO:0032266">
    <property type="term" value="F:phosphatidylinositol-3-phosphate binding"/>
    <property type="evidence" value="ECO:0007669"/>
    <property type="project" value="TreeGrafter"/>
</dbReference>
<evidence type="ECO:0000256" key="7">
    <source>
        <dbReference type="ARBA" id="ARBA00022737"/>
    </source>
</evidence>
<evidence type="ECO:0000256" key="12">
    <source>
        <dbReference type="PROSITE-ProRule" id="PRU00091"/>
    </source>
</evidence>
<dbReference type="FunFam" id="1.25.40.90:FF:000031">
    <property type="entry name" value="Vacuolar protein sorting-associated protein 27"/>
    <property type="match status" value="1"/>
</dbReference>
<dbReference type="PANTHER" id="PTHR47794:SF1">
    <property type="entry name" value="VACUOLAR PROTEIN SORTING-ASSOCIATED PROTEIN 27"/>
    <property type="match status" value="1"/>
</dbReference>
<evidence type="ECO:0000256" key="4">
    <source>
        <dbReference type="ARBA" id="ARBA00011446"/>
    </source>
</evidence>
<dbReference type="InterPro" id="IPR011011">
    <property type="entry name" value="Znf_FYVE_PHD"/>
</dbReference>
<evidence type="ECO:0000259" key="14">
    <source>
        <dbReference type="PROSITE" id="PS50178"/>
    </source>
</evidence>
<reference evidence="16 17" key="1">
    <citation type="journal article" date="2018" name="BMC Genomics">
        <title>Genomic evidence for intraspecific hybridization in a clonal and extremely halotolerant yeast.</title>
        <authorList>
            <person name="Gostincar C."/>
            <person name="Stajich J.E."/>
            <person name="Zupancic J."/>
            <person name="Zalar P."/>
            <person name="Gunde-Cimerman N."/>
        </authorList>
    </citation>
    <scope>NUCLEOTIDE SEQUENCE [LARGE SCALE GENOMIC DNA]</scope>
    <source>
        <strain evidence="16 17">EXF-171</strain>
    </source>
</reference>
<dbReference type="GO" id="GO:0006623">
    <property type="term" value="P:protein targeting to vacuole"/>
    <property type="evidence" value="ECO:0007669"/>
    <property type="project" value="TreeGrafter"/>
</dbReference>
<dbReference type="GO" id="GO:0033565">
    <property type="term" value="C:ESCRT-0 complex"/>
    <property type="evidence" value="ECO:0007669"/>
    <property type="project" value="TreeGrafter"/>
</dbReference>
<dbReference type="Pfam" id="PF02809">
    <property type="entry name" value="UIM"/>
    <property type="match status" value="2"/>
</dbReference>
<protein>
    <recommendedName>
        <fullName evidence="5">Vacuolar protein sorting-associated protein 27</fullName>
    </recommendedName>
</protein>
<feature type="region of interest" description="Disordered" evidence="13">
    <location>
        <begin position="483"/>
        <end position="768"/>
    </location>
</feature>
<comment type="caution">
    <text evidence="16">The sequence shown here is derived from an EMBL/GenBank/DDBJ whole genome shotgun (WGS) entry which is preliminary data.</text>
</comment>
<dbReference type="VEuPathDB" id="FungiDB:BTJ68_15157"/>
<dbReference type="GO" id="GO:0043130">
    <property type="term" value="F:ubiquitin binding"/>
    <property type="evidence" value="ECO:0007669"/>
    <property type="project" value="InterPro"/>
</dbReference>
<evidence type="ECO:0000313" key="17">
    <source>
        <dbReference type="Proteomes" id="UP000281468"/>
    </source>
</evidence>
<dbReference type="SMART" id="SM00726">
    <property type="entry name" value="UIM"/>
    <property type="match status" value="2"/>
</dbReference>
<dbReference type="GO" id="GO:0008270">
    <property type="term" value="F:zinc ion binding"/>
    <property type="evidence" value="ECO:0007669"/>
    <property type="project" value="UniProtKB-KW"/>
</dbReference>
<keyword evidence="10" id="KW-0862">Zinc</keyword>
<dbReference type="InterPro" id="IPR049425">
    <property type="entry name" value="Vps27_GAT-like"/>
</dbReference>
<evidence type="ECO:0000259" key="15">
    <source>
        <dbReference type="PROSITE" id="PS50179"/>
    </source>
</evidence>
<feature type="compositionally biased region" description="Low complexity" evidence="13">
    <location>
        <begin position="636"/>
        <end position="658"/>
    </location>
</feature>
<sequence length="768" mass="83257">MSSWFGGQSAAGAELDAQIERATSSSLEDIALNLEISDTVRSKTVPPKEAMRSLKKRISHKNPNVQLSALGLTDTCVKNGGSHFMQEVASREFMDNLVSLVRYEGGQGGMGEREVRQRILELIQGWAGAATGKESLSYIAEIYRTLQTEGYQFPPKQEVASSMYDSTAPPEWSDSDVCMRCRERFTFTNRKHHCRNCGNVFCGQCSSKSLPLPHLGIMQPVRVDDGCYAKLQAKVGAMTSGAPQSPGAGARKTLWQDSGMGVSRAAEARMHPRSARVDVDDSHFDADLKKALEMSLEESKGQSGGAGYVPRTALEQNKPKTPQAQTNGTDRNTSTDKKGEEEEDADLKAAIAASLQDMEEQKKRHARELKERTTASSTSTPQPSSAYKPNNQFELTHVEAENINLFAHLVDRLQHQPPGTILREPQIQELYESIGTLRPKLARTYGETMSKHDTLLDLHSKLSTVVRYYDRMLEDRMASAYSSNRYGQPAQRGSGMYPGLPSAPPPSMGMSDPSGGGGGMESYYTGGPPQMDSYGGGYAPPYQQQQQQPPISTPTPSAPYPSFDKRMSASYGFPPPSAEASYYTGNQPPQTSYPPHPPPSGDRHHQYPPHQQQQQQQHIQRPLSTSYAPSQTSQHSSSAGLPPSQPPQQLSSPQMSSAGDAGGGGGGGYYYPGEQQQQQQQPQPQSQAQFPPHQQQQQQQNFYPQSQPPQPQWPPHVSNPSGSVGAYGQEFPSVPQHALPVSTGGVGGAGSGGGGGGGAGKEESLIEF</sequence>
<dbReference type="InterPro" id="IPR017455">
    <property type="entry name" value="Znf_FYVE-rel"/>
</dbReference>
<keyword evidence="7" id="KW-0677">Repeat</keyword>
<dbReference type="EMBL" id="QWIQ01000802">
    <property type="protein sequence ID" value="RMY76385.1"/>
    <property type="molecule type" value="Genomic_DNA"/>
</dbReference>
<feature type="domain" description="VHS" evidence="15">
    <location>
        <begin position="28"/>
        <end position="154"/>
    </location>
</feature>
<dbReference type="Gene3D" id="1.25.40.90">
    <property type="match status" value="1"/>
</dbReference>
<dbReference type="InterPro" id="IPR000306">
    <property type="entry name" value="Znf_FYVE"/>
</dbReference>
<dbReference type="Pfam" id="PF00790">
    <property type="entry name" value="VHS"/>
    <property type="match status" value="1"/>
</dbReference>
<proteinExistence type="inferred from homology"/>
<dbReference type="PROSITE" id="PS50179">
    <property type="entry name" value="VHS"/>
    <property type="match status" value="1"/>
</dbReference>
<dbReference type="Pfam" id="PF01363">
    <property type="entry name" value="FYVE"/>
    <property type="match status" value="1"/>
</dbReference>
<dbReference type="SMART" id="SM00064">
    <property type="entry name" value="FYVE"/>
    <property type="match status" value="1"/>
</dbReference>
<keyword evidence="9 12" id="KW-0863">Zinc-finger</keyword>
<feature type="domain" description="FYVE-type" evidence="14">
    <location>
        <begin position="172"/>
        <end position="232"/>
    </location>
</feature>
<dbReference type="SUPFAM" id="SSF48464">
    <property type="entry name" value="ENTH/VHS domain"/>
    <property type="match status" value="1"/>
</dbReference>
<dbReference type="Proteomes" id="UP000281468">
    <property type="component" value="Unassembled WGS sequence"/>
</dbReference>
<evidence type="ECO:0000256" key="8">
    <source>
        <dbReference type="ARBA" id="ARBA00022753"/>
    </source>
</evidence>
<accession>A0A3M7EIE8</accession>
<feature type="region of interest" description="Disordered" evidence="13">
    <location>
        <begin position="357"/>
        <end position="389"/>
    </location>
</feature>
<dbReference type="CDD" id="cd15735">
    <property type="entry name" value="FYVE_spVPS27p_like"/>
    <property type="match status" value="1"/>
</dbReference>
<dbReference type="SMART" id="SM00288">
    <property type="entry name" value="VHS"/>
    <property type="match status" value="1"/>
</dbReference>
<feature type="region of interest" description="Disordered" evidence="13">
    <location>
        <begin position="295"/>
        <end position="344"/>
    </location>
</feature>
<dbReference type="GO" id="GO:0043328">
    <property type="term" value="P:protein transport to vacuole involved in ubiquitin-dependent protein catabolic process via the multivesicular body sorting pathway"/>
    <property type="evidence" value="ECO:0007669"/>
    <property type="project" value="TreeGrafter"/>
</dbReference>
<dbReference type="InterPro" id="IPR008942">
    <property type="entry name" value="ENTH_VHS"/>
</dbReference>
<feature type="compositionally biased region" description="Low complexity" evidence="13">
    <location>
        <begin position="671"/>
        <end position="705"/>
    </location>
</feature>
<dbReference type="Gene3D" id="6.10.140.100">
    <property type="match status" value="1"/>
</dbReference>
<dbReference type="InterPro" id="IPR013083">
    <property type="entry name" value="Znf_RING/FYVE/PHD"/>
</dbReference>
<evidence type="ECO:0000256" key="5">
    <source>
        <dbReference type="ARBA" id="ARBA00017753"/>
    </source>
</evidence>
<dbReference type="PANTHER" id="PTHR47794">
    <property type="entry name" value="VACUOLAR PROTEIN SORTING-ASSOCIATED PROTEIN 27"/>
    <property type="match status" value="1"/>
</dbReference>
<name>A0A3M7EIE8_HORWE</name>
<feature type="compositionally biased region" description="Low complexity" evidence="13">
    <location>
        <begin position="608"/>
        <end position="620"/>
    </location>
</feature>
<evidence type="ECO:0000256" key="13">
    <source>
        <dbReference type="SAM" id="MobiDB-lite"/>
    </source>
</evidence>
<evidence type="ECO:0000256" key="6">
    <source>
        <dbReference type="ARBA" id="ARBA00022723"/>
    </source>
</evidence>
<feature type="compositionally biased region" description="Polar residues" evidence="13">
    <location>
        <begin position="622"/>
        <end position="635"/>
    </location>
</feature>
<dbReference type="InterPro" id="IPR002014">
    <property type="entry name" value="VHS_dom"/>
</dbReference>
<evidence type="ECO:0000256" key="2">
    <source>
        <dbReference type="ARBA" id="ARBA00004125"/>
    </source>
</evidence>
<dbReference type="CDD" id="cd16979">
    <property type="entry name" value="VHS_Vps27"/>
    <property type="match status" value="1"/>
</dbReference>
<dbReference type="GO" id="GO:0010008">
    <property type="term" value="C:endosome membrane"/>
    <property type="evidence" value="ECO:0007669"/>
    <property type="project" value="UniProtKB-SubCell"/>
</dbReference>
<feature type="compositionally biased region" description="Pro residues" evidence="13">
    <location>
        <begin position="591"/>
        <end position="600"/>
    </location>
</feature>
<evidence type="ECO:0000256" key="3">
    <source>
        <dbReference type="ARBA" id="ARBA00008597"/>
    </source>
</evidence>
<dbReference type="InterPro" id="IPR003903">
    <property type="entry name" value="UIM_dom"/>
</dbReference>
<feature type="compositionally biased region" description="Gly residues" evidence="13">
    <location>
        <begin position="660"/>
        <end position="670"/>
    </location>
</feature>
<dbReference type="Pfam" id="PF21356">
    <property type="entry name" value="Vps27_GAT-like"/>
    <property type="match status" value="1"/>
</dbReference>
<comment type="function">
    <text evidence="1">Component of the ESCRT-0 complex which is the sorting receptor for ubiquitinated cargo proteins at the multivesicular body (MVB) and recruits ESCRT-I to the MVB outer membrane.</text>
</comment>
<feature type="compositionally biased region" description="Low complexity" evidence="13">
    <location>
        <begin position="539"/>
        <end position="550"/>
    </location>
</feature>
<evidence type="ECO:0000256" key="10">
    <source>
        <dbReference type="ARBA" id="ARBA00022833"/>
    </source>
</evidence>
<evidence type="ECO:0000256" key="1">
    <source>
        <dbReference type="ARBA" id="ARBA00003067"/>
    </source>
</evidence>
<evidence type="ECO:0000256" key="9">
    <source>
        <dbReference type="ARBA" id="ARBA00022771"/>
    </source>
</evidence>
<evidence type="ECO:0000256" key="11">
    <source>
        <dbReference type="ARBA" id="ARBA00023136"/>
    </source>
</evidence>
<dbReference type="FunFam" id="1.20.5.1940:FF:000001">
    <property type="entry name" value="Vacuolar protein sorting-associated protein 27"/>
    <property type="match status" value="1"/>
</dbReference>
<comment type="similarity">
    <text evidence="3">Belongs to the VPS27 family.</text>
</comment>
<dbReference type="PROSITE" id="PS50330">
    <property type="entry name" value="UIM"/>
    <property type="match status" value="1"/>
</dbReference>
<feature type="compositionally biased region" description="Gly residues" evidence="13">
    <location>
        <begin position="744"/>
        <end position="759"/>
    </location>
</feature>
<dbReference type="Gene3D" id="1.20.5.1940">
    <property type="match status" value="1"/>
</dbReference>
<dbReference type="FunFam" id="3.30.40.10:FF:000161">
    <property type="entry name" value="Vacuolar protein sorting-associated protein 27"/>
    <property type="match status" value="1"/>
</dbReference>
<dbReference type="Gene3D" id="3.30.40.10">
    <property type="entry name" value="Zinc/RING finger domain, C3HC4 (zinc finger)"/>
    <property type="match status" value="1"/>
</dbReference>